<feature type="region of interest" description="Disordered" evidence="5">
    <location>
        <begin position="307"/>
        <end position="374"/>
    </location>
</feature>
<dbReference type="OrthoDB" id="6401205at2759"/>
<evidence type="ECO:0000256" key="6">
    <source>
        <dbReference type="SAM" id="Phobius"/>
    </source>
</evidence>
<feature type="transmembrane region" description="Helical" evidence="6">
    <location>
        <begin position="179"/>
        <end position="198"/>
    </location>
</feature>
<feature type="compositionally biased region" description="Basic and acidic residues" evidence="5">
    <location>
        <begin position="322"/>
        <end position="337"/>
    </location>
</feature>
<evidence type="ECO:0000256" key="2">
    <source>
        <dbReference type="ARBA" id="ARBA00022692"/>
    </source>
</evidence>
<feature type="transmembrane region" description="Helical" evidence="6">
    <location>
        <begin position="6"/>
        <end position="27"/>
    </location>
</feature>
<dbReference type="Gene3D" id="1.20.1070.10">
    <property type="entry name" value="Rhodopsin 7-helix transmembrane proteins"/>
    <property type="match status" value="1"/>
</dbReference>
<dbReference type="CDD" id="cd00637">
    <property type="entry name" value="7tm_classA_rhodopsin-like"/>
    <property type="match status" value="1"/>
</dbReference>
<protein>
    <recommendedName>
        <fullName evidence="7">G-protein coupled receptors family 1 profile domain-containing protein</fullName>
    </recommendedName>
</protein>
<evidence type="ECO:0000256" key="5">
    <source>
        <dbReference type="SAM" id="MobiDB-lite"/>
    </source>
</evidence>
<feature type="transmembrane region" description="Helical" evidence="6">
    <location>
        <begin position="114"/>
        <end position="135"/>
    </location>
</feature>
<comment type="caution">
    <text evidence="8">The sequence shown here is derived from an EMBL/GenBank/DDBJ whole genome shotgun (WGS) entry which is preliminary data.</text>
</comment>
<evidence type="ECO:0000256" key="1">
    <source>
        <dbReference type="ARBA" id="ARBA00004370"/>
    </source>
</evidence>
<evidence type="ECO:0000313" key="8">
    <source>
        <dbReference type="EMBL" id="KAF0310342.1"/>
    </source>
</evidence>
<dbReference type="Proteomes" id="UP000440578">
    <property type="component" value="Unassembled WGS sequence"/>
</dbReference>
<dbReference type="AlphaFoldDB" id="A0A6A4X7M3"/>
<dbReference type="SUPFAM" id="SSF81321">
    <property type="entry name" value="Family A G protein-coupled receptor-like"/>
    <property type="match status" value="1"/>
</dbReference>
<dbReference type="InterPro" id="IPR017452">
    <property type="entry name" value="GPCR_Rhodpsn_7TM"/>
</dbReference>
<name>A0A6A4X7M3_AMPAM</name>
<dbReference type="PROSITE" id="PS50262">
    <property type="entry name" value="G_PROTEIN_RECEP_F1_2"/>
    <property type="match status" value="1"/>
</dbReference>
<organism evidence="8 9">
    <name type="scientific">Amphibalanus amphitrite</name>
    <name type="common">Striped barnacle</name>
    <name type="synonym">Balanus amphitrite</name>
    <dbReference type="NCBI Taxonomy" id="1232801"/>
    <lineage>
        <taxon>Eukaryota</taxon>
        <taxon>Metazoa</taxon>
        <taxon>Ecdysozoa</taxon>
        <taxon>Arthropoda</taxon>
        <taxon>Crustacea</taxon>
        <taxon>Multicrustacea</taxon>
        <taxon>Cirripedia</taxon>
        <taxon>Thoracica</taxon>
        <taxon>Thoracicalcarea</taxon>
        <taxon>Balanomorpha</taxon>
        <taxon>Balanoidea</taxon>
        <taxon>Balanidae</taxon>
        <taxon>Amphibalaninae</taxon>
        <taxon>Amphibalanus</taxon>
    </lineage>
</organism>
<dbReference type="EMBL" id="VIIS01000316">
    <property type="protein sequence ID" value="KAF0310342.1"/>
    <property type="molecule type" value="Genomic_DNA"/>
</dbReference>
<evidence type="ECO:0000256" key="4">
    <source>
        <dbReference type="ARBA" id="ARBA00023136"/>
    </source>
</evidence>
<evidence type="ECO:0000313" key="9">
    <source>
        <dbReference type="Proteomes" id="UP000440578"/>
    </source>
</evidence>
<feature type="transmembrane region" description="Helical" evidence="6">
    <location>
        <begin position="39"/>
        <end position="62"/>
    </location>
</feature>
<keyword evidence="2 6" id="KW-0812">Transmembrane</keyword>
<proteinExistence type="predicted"/>
<sequence length="396" mass="43130">MVYVLVKIAVGAILMVDYSIPLLIVLLRRSLWDEPMVLLVANLCALNFAFGLSLSSIGLLDLVWQPPPAVPCAVIMASSAGGAVSVKLTHVALALDQYLAISRPLHYYPRMEPIAAPFALFSWAWAALHTAAGLAGSLAGLETSAQRVERLTNATSPFTGCRWERVLPGAFMMVSELEVFLSSVCTCSIFIYAGYVGWREKQRMEAARAPSRRDRPQPEESFFLANFSAFKRVLRLMLLVLTVDVVGSVLRLSSPWYPAPQLNGLVHQLRLSLGVVEGWVYGLQNGKMRAAYREALGCCGGRWLRAGGRVMPQQPGADPEPPEERQERQDGEDDRRPVYVISLSGRRGRNQSVEEVQEQGDGPSGTAGPPPSVAVIAWSAANQSVTGPSAQSNDRP</sequence>
<gene>
    <name evidence="8" type="ORF">FJT64_018626</name>
</gene>
<reference evidence="8 9" key="1">
    <citation type="submission" date="2019-07" db="EMBL/GenBank/DDBJ databases">
        <title>Draft genome assembly of a fouling barnacle, Amphibalanus amphitrite (Darwin, 1854): The first reference genome for Thecostraca.</title>
        <authorList>
            <person name="Kim W."/>
        </authorList>
    </citation>
    <scope>NUCLEOTIDE SEQUENCE [LARGE SCALE GENOMIC DNA]</scope>
    <source>
        <strain evidence="8">SNU_AA5</strain>
        <tissue evidence="8">Soma without cirri and trophi</tissue>
    </source>
</reference>
<evidence type="ECO:0000256" key="3">
    <source>
        <dbReference type="ARBA" id="ARBA00022989"/>
    </source>
</evidence>
<feature type="transmembrane region" description="Helical" evidence="6">
    <location>
        <begin position="68"/>
        <end position="93"/>
    </location>
</feature>
<keyword evidence="3 6" id="KW-1133">Transmembrane helix</keyword>
<evidence type="ECO:0000259" key="7">
    <source>
        <dbReference type="PROSITE" id="PS50262"/>
    </source>
</evidence>
<keyword evidence="4 6" id="KW-0472">Membrane</keyword>
<feature type="domain" description="G-protein coupled receptors family 1 profile" evidence="7">
    <location>
        <begin position="18"/>
        <end position="128"/>
    </location>
</feature>
<comment type="subcellular location">
    <subcellularLocation>
        <location evidence="1">Membrane</location>
    </subcellularLocation>
</comment>
<dbReference type="GO" id="GO:0016020">
    <property type="term" value="C:membrane"/>
    <property type="evidence" value="ECO:0007669"/>
    <property type="project" value="UniProtKB-SubCell"/>
</dbReference>
<keyword evidence="9" id="KW-1185">Reference proteome</keyword>
<accession>A0A6A4X7M3</accession>